<evidence type="ECO:0000313" key="1">
    <source>
        <dbReference type="EMBL" id="MEQ2177033.1"/>
    </source>
</evidence>
<dbReference type="EMBL" id="JAHRIO010058698">
    <property type="protein sequence ID" value="MEQ2177033.1"/>
    <property type="molecule type" value="Genomic_DNA"/>
</dbReference>
<name>A0ABV0P005_9TELE</name>
<protein>
    <submittedName>
        <fullName evidence="1">Uncharacterized protein</fullName>
    </submittedName>
</protein>
<keyword evidence="2" id="KW-1185">Reference proteome</keyword>
<dbReference type="Proteomes" id="UP001476798">
    <property type="component" value="Unassembled WGS sequence"/>
</dbReference>
<organism evidence="1 2">
    <name type="scientific">Goodea atripinnis</name>
    <dbReference type="NCBI Taxonomy" id="208336"/>
    <lineage>
        <taxon>Eukaryota</taxon>
        <taxon>Metazoa</taxon>
        <taxon>Chordata</taxon>
        <taxon>Craniata</taxon>
        <taxon>Vertebrata</taxon>
        <taxon>Euteleostomi</taxon>
        <taxon>Actinopterygii</taxon>
        <taxon>Neopterygii</taxon>
        <taxon>Teleostei</taxon>
        <taxon>Neoteleostei</taxon>
        <taxon>Acanthomorphata</taxon>
        <taxon>Ovalentaria</taxon>
        <taxon>Atherinomorphae</taxon>
        <taxon>Cyprinodontiformes</taxon>
        <taxon>Goodeidae</taxon>
        <taxon>Goodea</taxon>
    </lineage>
</organism>
<reference evidence="1 2" key="1">
    <citation type="submission" date="2021-06" db="EMBL/GenBank/DDBJ databases">
        <authorList>
            <person name="Palmer J.M."/>
        </authorList>
    </citation>
    <scope>NUCLEOTIDE SEQUENCE [LARGE SCALE GENOMIC DNA]</scope>
    <source>
        <strain evidence="1 2">GA_2019</strain>
        <tissue evidence="1">Muscle</tissue>
    </source>
</reference>
<comment type="caution">
    <text evidence="1">The sequence shown here is derived from an EMBL/GenBank/DDBJ whole genome shotgun (WGS) entry which is preliminary data.</text>
</comment>
<evidence type="ECO:0000313" key="2">
    <source>
        <dbReference type="Proteomes" id="UP001476798"/>
    </source>
</evidence>
<gene>
    <name evidence="1" type="ORF">GOODEAATRI_034393</name>
</gene>
<feature type="non-terminal residue" evidence="1">
    <location>
        <position position="1"/>
    </location>
</feature>
<sequence>WFTHAPEHAFPLFNHMVHLKQQEPHGIPQRTCTLSHSSESFTVVSCGLPVTWKGRGGGRRTSGCGTGRNAAEVELICQ</sequence>
<proteinExistence type="predicted"/>
<accession>A0ABV0P005</accession>